<sequence>MDQQGKNTLNLFKSLKNELAKEAKKSGEPEVLNLKAALMNVRLSGNMKRKVATPAQKCVGKDIKKLRVELLGPSSSFGSKKLEVRLLERHETNVRRDMKINLDEEVIKPIDNMEPNFVLKELVEFSSKTLMFSRHVHDDKATWKKEGEKFVVEKNQLATWKFRCLDSKKKFKEKVKDMEADNEE</sequence>
<reference evidence="1 2" key="1">
    <citation type="submission" date="2019-04" db="EMBL/GenBank/DDBJ databases">
        <title>An improved genome assembly and genetic linkage map for asparagus bean, Vigna unguiculata ssp. sesquipedialis.</title>
        <authorList>
            <person name="Xia Q."/>
            <person name="Zhang R."/>
            <person name="Dong Y."/>
        </authorList>
    </citation>
    <scope>NUCLEOTIDE SEQUENCE [LARGE SCALE GENOMIC DNA]</scope>
    <source>
        <tissue evidence="1">Leaf</tissue>
    </source>
</reference>
<organism evidence="1 2">
    <name type="scientific">Vigna unguiculata</name>
    <name type="common">Cowpea</name>
    <dbReference type="NCBI Taxonomy" id="3917"/>
    <lineage>
        <taxon>Eukaryota</taxon>
        <taxon>Viridiplantae</taxon>
        <taxon>Streptophyta</taxon>
        <taxon>Embryophyta</taxon>
        <taxon>Tracheophyta</taxon>
        <taxon>Spermatophyta</taxon>
        <taxon>Magnoliopsida</taxon>
        <taxon>eudicotyledons</taxon>
        <taxon>Gunneridae</taxon>
        <taxon>Pentapetalae</taxon>
        <taxon>rosids</taxon>
        <taxon>fabids</taxon>
        <taxon>Fabales</taxon>
        <taxon>Fabaceae</taxon>
        <taxon>Papilionoideae</taxon>
        <taxon>50 kb inversion clade</taxon>
        <taxon>NPAAA clade</taxon>
        <taxon>indigoferoid/millettioid clade</taxon>
        <taxon>Phaseoleae</taxon>
        <taxon>Vigna</taxon>
    </lineage>
</organism>
<dbReference type="AlphaFoldDB" id="A0A4D6NNN9"/>
<name>A0A4D6NNN9_VIGUN</name>
<protein>
    <submittedName>
        <fullName evidence="1">Uncharacterized protein</fullName>
    </submittedName>
</protein>
<dbReference type="EMBL" id="CP039355">
    <property type="protein sequence ID" value="QCE14274.1"/>
    <property type="molecule type" value="Genomic_DNA"/>
</dbReference>
<evidence type="ECO:0000313" key="1">
    <source>
        <dbReference type="EMBL" id="QCE14274.1"/>
    </source>
</evidence>
<gene>
    <name evidence="1" type="ORF">DEO72_LG11g1273</name>
</gene>
<dbReference type="Proteomes" id="UP000501690">
    <property type="component" value="Linkage Group LG11"/>
</dbReference>
<proteinExistence type="predicted"/>
<keyword evidence="2" id="KW-1185">Reference proteome</keyword>
<accession>A0A4D6NNN9</accession>
<evidence type="ECO:0000313" key="2">
    <source>
        <dbReference type="Proteomes" id="UP000501690"/>
    </source>
</evidence>